<dbReference type="STRING" id="212818.A0A0D1Z5S6"/>
<gene>
    <name evidence="4" type="ORF">PV10_08826</name>
</gene>
<feature type="signal peptide" evidence="2">
    <location>
        <begin position="1"/>
        <end position="19"/>
    </location>
</feature>
<dbReference type="Pfam" id="PF10358">
    <property type="entry name" value="NT-C2"/>
    <property type="match status" value="1"/>
</dbReference>
<accession>A0A0D1Z5S6</accession>
<feature type="region of interest" description="Disordered" evidence="1">
    <location>
        <begin position="286"/>
        <end position="420"/>
    </location>
</feature>
<dbReference type="GeneID" id="27326671"/>
<dbReference type="PANTHER" id="PTHR21456:SF1">
    <property type="entry name" value="C2 NT-TYPE DOMAIN-CONTAINING PROTEIN"/>
    <property type="match status" value="1"/>
</dbReference>
<sequence length="482" mass="52954">MFLPHMLHIFLFPFGLFHSAIFPESYSSHVTLDLEFAMSTLLRKQALNNLAFTVPKNRKPKFDLTLNIIDLTNVPLVAGTASVRWHLSSSNAAEHRGRTDKAYIIDHKATWDYVKEIPVRLTIDKNQMLQECDIHFEILQEYSDGGRGGRVHLGNVKLNLAEYTRIPEAMAAGERDPQDDGEDDTITRRYLLQDSKVNSTLKISIKMKQTEGDVTFIAPPLKSAMVIGGIAGVLSTEAGEGEDIPSITSKTRELSEAQDIYRRTLAATWACQVGELAPDQLIEDLFAGGDGGGGPGPSNKSYKNRNSRSRGSPREESMGSSSSDTSRHSHTPRPSRRGGGHNSDAHLTNSHHSHHSPHPQSQHPSSSSFSSSSHLTPQMTPHTSRSDHKRSGSGENGNGNGNANGNSNGREVGSLSATFNYGSPGVGSTISGRSSIEHQLQAAASLQEHHHNHRRARGEHDWTEVMEMDLRDDLRSWQVRVA</sequence>
<reference evidence="4 5" key="1">
    <citation type="submission" date="2015-01" db="EMBL/GenBank/DDBJ databases">
        <title>The Genome Sequence of Exophiala mesophila CBS40295.</title>
        <authorList>
            <consortium name="The Broad Institute Genomics Platform"/>
            <person name="Cuomo C."/>
            <person name="de Hoog S."/>
            <person name="Gorbushina A."/>
            <person name="Stielow B."/>
            <person name="Teixiera M."/>
            <person name="Abouelleil A."/>
            <person name="Chapman S.B."/>
            <person name="Priest M."/>
            <person name="Young S.K."/>
            <person name="Wortman J."/>
            <person name="Nusbaum C."/>
            <person name="Birren B."/>
        </authorList>
    </citation>
    <scope>NUCLEOTIDE SEQUENCE [LARGE SCALE GENOMIC DNA]</scope>
    <source>
        <strain evidence="4 5">CBS 40295</strain>
    </source>
</reference>
<feature type="domain" description="C2 NT-type" evidence="3">
    <location>
        <begin position="52"/>
        <end position="209"/>
    </location>
</feature>
<feature type="compositionally biased region" description="Low complexity" evidence="1">
    <location>
        <begin position="358"/>
        <end position="374"/>
    </location>
</feature>
<dbReference type="HOGENOM" id="CLU_023134_1_0_1"/>
<evidence type="ECO:0000256" key="2">
    <source>
        <dbReference type="SAM" id="SignalP"/>
    </source>
</evidence>
<feature type="compositionally biased region" description="Basic residues" evidence="1">
    <location>
        <begin position="328"/>
        <end position="339"/>
    </location>
</feature>
<feature type="region of interest" description="Disordered" evidence="1">
    <location>
        <begin position="440"/>
        <end position="459"/>
    </location>
</feature>
<proteinExistence type="predicted"/>
<organism evidence="4 5">
    <name type="scientific">Exophiala mesophila</name>
    <name type="common">Black yeast-like fungus</name>
    <dbReference type="NCBI Taxonomy" id="212818"/>
    <lineage>
        <taxon>Eukaryota</taxon>
        <taxon>Fungi</taxon>
        <taxon>Dikarya</taxon>
        <taxon>Ascomycota</taxon>
        <taxon>Pezizomycotina</taxon>
        <taxon>Eurotiomycetes</taxon>
        <taxon>Chaetothyriomycetidae</taxon>
        <taxon>Chaetothyriales</taxon>
        <taxon>Herpotrichiellaceae</taxon>
        <taxon>Exophiala</taxon>
    </lineage>
</organism>
<dbReference type="Proteomes" id="UP000054302">
    <property type="component" value="Unassembled WGS sequence"/>
</dbReference>
<dbReference type="VEuPathDB" id="FungiDB:PV10_08826"/>
<feature type="chain" id="PRO_5002237464" description="C2 NT-type domain-containing protein" evidence="2">
    <location>
        <begin position="20"/>
        <end position="482"/>
    </location>
</feature>
<dbReference type="RefSeq" id="XP_016220818.1">
    <property type="nucleotide sequence ID" value="XM_016373907.1"/>
</dbReference>
<dbReference type="PROSITE" id="PS51840">
    <property type="entry name" value="C2_NT"/>
    <property type="match status" value="1"/>
</dbReference>
<dbReference type="PANTHER" id="PTHR21456">
    <property type="entry name" value="FAMILY WITH SEQUENCE SIMILARITY 102"/>
    <property type="match status" value="1"/>
</dbReference>
<protein>
    <recommendedName>
        <fullName evidence="3">C2 NT-type domain-containing protein</fullName>
    </recommendedName>
</protein>
<dbReference type="EMBL" id="KN847525">
    <property type="protein sequence ID" value="KIV89244.1"/>
    <property type="molecule type" value="Genomic_DNA"/>
</dbReference>
<evidence type="ECO:0000259" key="3">
    <source>
        <dbReference type="PROSITE" id="PS51840"/>
    </source>
</evidence>
<keyword evidence="5" id="KW-1185">Reference proteome</keyword>
<dbReference type="InterPro" id="IPR039931">
    <property type="entry name" value="EEIG1/2-like"/>
</dbReference>
<dbReference type="AlphaFoldDB" id="A0A0D1Z5S6"/>
<evidence type="ECO:0000313" key="4">
    <source>
        <dbReference type="EMBL" id="KIV89244.1"/>
    </source>
</evidence>
<dbReference type="OrthoDB" id="3365224at2759"/>
<evidence type="ECO:0000313" key="5">
    <source>
        <dbReference type="Proteomes" id="UP000054302"/>
    </source>
</evidence>
<name>A0A0D1Z5S6_EXOME</name>
<dbReference type="InterPro" id="IPR019448">
    <property type="entry name" value="NT-C2"/>
</dbReference>
<keyword evidence="2" id="KW-0732">Signal</keyword>
<evidence type="ECO:0000256" key="1">
    <source>
        <dbReference type="SAM" id="MobiDB-lite"/>
    </source>
</evidence>